<dbReference type="InterPro" id="IPR044053">
    <property type="entry name" value="AsaB-like"/>
</dbReference>
<accession>F4RHY0</accession>
<reference evidence="3" key="1">
    <citation type="journal article" date="2011" name="Proc. Natl. Acad. Sci. U.S.A.">
        <title>Obligate biotrophy features unraveled by the genomic analysis of rust fungi.</title>
        <authorList>
            <person name="Duplessis S."/>
            <person name="Cuomo C.A."/>
            <person name="Lin Y.-C."/>
            <person name="Aerts A."/>
            <person name="Tisserant E."/>
            <person name="Veneault-Fourrey C."/>
            <person name="Joly D.L."/>
            <person name="Hacquard S."/>
            <person name="Amselem J."/>
            <person name="Cantarel B.L."/>
            <person name="Chiu R."/>
            <person name="Coutinho P.M."/>
            <person name="Feau N."/>
            <person name="Field M."/>
            <person name="Frey P."/>
            <person name="Gelhaye E."/>
            <person name="Goldberg J."/>
            <person name="Grabherr M.G."/>
            <person name="Kodira C.D."/>
            <person name="Kohler A."/>
            <person name="Kuees U."/>
            <person name="Lindquist E.A."/>
            <person name="Lucas S.M."/>
            <person name="Mago R."/>
            <person name="Mauceli E."/>
            <person name="Morin E."/>
            <person name="Murat C."/>
            <person name="Pangilinan J.L."/>
            <person name="Park R."/>
            <person name="Pearson M."/>
            <person name="Quesneville H."/>
            <person name="Rouhier N."/>
            <person name="Sakthikumar S."/>
            <person name="Salamov A.A."/>
            <person name="Schmutz J."/>
            <person name="Selles B."/>
            <person name="Shapiro H."/>
            <person name="Tanguay P."/>
            <person name="Tuskan G.A."/>
            <person name="Henrissat B."/>
            <person name="Van de Peer Y."/>
            <person name="Rouze P."/>
            <person name="Ellis J.G."/>
            <person name="Dodds P.N."/>
            <person name="Schein J.E."/>
            <person name="Zhong S."/>
            <person name="Hamelin R.C."/>
            <person name="Grigoriev I.V."/>
            <person name="Szabo L.J."/>
            <person name="Martin F."/>
        </authorList>
    </citation>
    <scope>NUCLEOTIDE SEQUENCE [LARGE SCALE GENOMIC DNA]</scope>
    <source>
        <strain evidence="3">98AG31 / pathotype 3-4-7</strain>
    </source>
</reference>
<dbReference type="RefSeq" id="XP_007408818.1">
    <property type="nucleotide sequence ID" value="XM_007408756.1"/>
</dbReference>
<name>F4RHY0_MELLP</name>
<dbReference type="AlphaFoldDB" id="F4RHY0"/>
<dbReference type="InParanoid" id="F4RHY0"/>
<comment type="similarity">
    <text evidence="1">Belongs to the asaB hydroxylase/desaturase family.</text>
</comment>
<dbReference type="EMBL" id="GL883102">
    <property type="protein sequence ID" value="EGG08053.1"/>
    <property type="molecule type" value="Genomic_DNA"/>
</dbReference>
<protein>
    <submittedName>
        <fullName evidence="2">Uncharacterized protein</fullName>
    </submittedName>
</protein>
<dbReference type="NCBIfam" id="NF041278">
    <property type="entry name" value="CmcJ_NvfI_EfuI"/>
    <property type="match status" value="1"/>
</dbReference>
<dbReference type="PANTHER" id="PTHR34598:SF3">
    <property type="entry name" value="OXIDOREDUCTASE AN1597"/>
    <property type="match status" value="1"/>
</dbReference>
<proteinExistence type="inferred from homology"/>
<dbReference type="GO" id="GO:0016491">
    <property type="term" value="F:oxidoreductase activity"/>
    <property type="evidence" value="ECO:0007669"/>
    <property type="project" value="InterPro"/>
</dbReference>
<evidence type="ECO:0000313" key="2">
    <source>
        <dbReference type="EMBL" id="EGG08053.1"/>
    </source>
</evidence>
<evidence type="ECO:0000256" key="1">
    <source>
        <dbReference type="ARBA" id="ARBA00023604"/>
    </source>
</evidence>
<keyword evidence="3" id="KW-1185">Reference proteome</keyword>
<dbReference type="Proteomes" id="UP000001072">
    <property type="component" value="Unassembled WGS sequence"/>
</dbReference>
<dbReference type="PANTHER" id="PTHR34598">
    <property type="entry name" value="BLL6449 PROTEIN"/>
    <property type="match status" value="1"/>
</dbReference>
<dbReference type="GeneID" id="18933760"/>
<sequence length="303" mass="34610">MYTFDFKLGPGSFIGEAYLYLGRDGDRRFHFDYQKFDVPLQDLRHTTEKPTLKDHGFTFVTDRHVKGLNPSNHFSHRNRAALEADSVELVKKLTGAKRAFAFTSSFRDHRLHGPGPNPAIHSDFSLKGATWIKEKVKRDLANSGDPSKIDFAAGMMGGADVVILKVWRPIIPVRRNHLGICKWDSILEEDAPKWKIVPTDYDNAVQPWKYRNGQQWYFLSYQQPHEVFVMMQHDSSAVDHHGINVPHAAFNLKGHRSELPRPSYETKVIAIINESPPSFREQIRSSLSLSKISTKLYPGSLEN</sequence>
<gene>
    <name evidence="2" type="ORF">MELLADRAFT_85212</name>
</gene>
<organism evidence="3">
    <name type="scientific">Melampsora larici-populina (strain 98AG31 / pathotype 3-4-7)</name>
    <name type="common">Poplar leaf rust fungus</name>
    <dbReference type="NCBI Taxonomy" id="747676"/>
    <lineage>
        <taxon>Eukaryota</taxon>
        <taxon>Fungi</taxon>
        <taxon>Dikarya</taxon>
        <taxon>Basidiomycota</taxon>
        <taxon>Pucciniomycotina</taxon>
        <taxon>Pucciniomycetes</taxon>
        <taxon>Pucciniales</taxon>
        <taxon>Melampsoraceae</taxon>
        <taxon>Melampsora</taxon>
    </lineage>
</organism>
<dbReference type="eggNOG" id="ENOG502S9MZ">
    <property type="taxonomic scope" value="Eukaryota"/>
</dbReference>
<dbReference type="KEGG" id="mlr:MELLADRAFT_85212"/>
<dbReference type="OrthoDB" id="412788at2759"/>
<dbReference type="VEuPathDB" id="FungiDB:MELLADRAFT_85212"/>
<dbReference type="HOGENOM" id="CLU_042688_2_2_1"/>
<evidence type="ECO:0000313" key="3">
    <source>
        <dbReference type="Proteomes" id="UP000001072"/>
    </source>
</evidence>